<dbReference type="EMBL" id="JACXWY010000002">
    <property type="protein sequence ID" value="MBD3844869.1"/>
    <property type="molecule type" value="Genomic_DNA"/>
</dbReference>
<evidence type="ECO:0000313" key="1">
    <source>
        <dbReference type="EMBL" id="MBD3844869.1"/>
    </source>
</evidence>
<dbReference type="RefSeq" id="WP_113252988.1">
    <property type="nucleotide sequence ID" value="NZ_JACXWY010000002.1"/>
</dbReference>
<evidence type="ECO:0000313" key="2">
    <source>
        <dbReference type="Proteomes" id="UP000619295"/>
    </source>
</evidence>
<reference evidence="1" key="1">
    <citation type="submission" date="2020-09" db="EMBL/GenBank/DDBJ databases">
        <title>Bosea spartocytisi sp. nov. a root nodule endophyte of Spartocytisus supranubius in the high mountain ecosystem fo the Teide National Park (Canary Islands, Spain).</title>
        <authorList>
            <person name="Pulido-Suarez L."/>
            <person name="Peix A."/>
            <person name="Igual J.M."/>
            <person name="Socas-Perez N."/>
            <person name="Velazquez E."/>
            <person name="Flores-Felix J.D."/>
            <person name="Leon-Barrios M."/>
        </authorList>
    </citation>
    <scope>NUCLEOTIDE SEQUENCE</scope>
    <source>
        <strain evidence="1">SSUT16</strain>
    </source>
</reference>
<proteinExistence type="predicted"/>
<gene>
    <name evidence="1" type="ORF">IED13_04100</name>
</gene>
<protein>
    <submittedName>
        <fullName evidence="1">Uncharacterized protein</fullName>
    </submittedName>
</protein>
<sequence length="144" mass="15736">MQRKGRLIGIGFAAFAAVCLVATYDYSKGRITDTGSDLVRDVLASSGNARECARDVTDVVSRRIPIGTERAEAERILADATIDPPKPWFWTPDVENSTVSEGQTLEALRTIKATAFVSNLLRVYLSFDDGKVKRVAAEVICHFG</sequence>
<organism evidence="1 2">
    <name type="scientific">Bosea spartocytisi</name>
    <dbReference type="NCBI Taxonomy" id="2773451"/>
    <lineage>
        <taxon>Bacteria</taxon>
        <taxon>Pseudomonadati</taxon>
        <taxon>Pseudomonadota</taxon>
        <taxon>Alphaproteobacteria</taxon>
        <taxon>Hyphomicrobiales</taxon>
        <taxon>Boseaceae</taxon>
        <taxon>Bosea</taxon>
    </lineage>
</organism>
<keyword evidence="2" id="KW-1185">Reference proteome</keyword>
<dbReference type="AlphaFoldDB" id="A0A927E5S8"/>
<accession>A0A927E5S8</accession>
<comment type="caution">
    <text evidence="1">The sequence shown here is derived from an EMBL/GenBank/DDBJ whole genome shotgun (WGS) entry which is preliminary data.</text>
</comment>
<name>A0A927E5S8_9HYPH</name>
<dbReference type="Proteomes" id="UP000619295">
    <property type="component" value="Unassembled WGS sequence"/>
</dbReference>